<evidence type="ECO:0000256" key="6">
    <source>
        <dbReference type="ARBA" id="ARBA00013150"/>
    </source>
</evidence>
<dbReference type="GO" id="GO:0016114">
    <property type="term" value="P:terpenoid biosynthetic process"/>
    <property type="evidence" value="ECO:0007669"/>
    <property type="project" value="InterPro"/>
</dbReference>
<dbReference type="AlphaFoldDB" id="A0A3B1B2G1"/>
<comment type="cofactor">
    <cofactor evidence="1">
        <name>Mg(2+)</name>
        <dbReference type="ChEBI" id="CHEBI:18420"/>
    </cofactor>
</comment>
<dbReference type="SUPFAM" id="SSF52922">
    <property type="entry name" value="TK C-terminal domain-like"/>
    <property type="match status" value="1"/>
</dbReference>
<evidence type="ECO:0000256" key="3">
    <source>
        <dbReference type="ARBA" id="ARBA00004980"/>
    </source>
</evidence>
<comment type="subunit">
    <text evidence="5">Homodimer.</text>
</comment>
<organism evidence="14">
    <name type="scientific">hydrothermal vent metagenome</name>
    <dbReference type="NCBI Taxonomy" id="652676"/>
    <lineage>
        <taxon>unclassified sequences</taxon>
        <taxon>metagenomes</taxon>
        <taxon>ecological metagenomes</taxon>
    </lineage>
</organism>
<dbReference type="NCBIfam" id="NF003933">
    <property type="entry name" value="PRK05444.2-2"/>
    <property type="match status" value="1"/>
</dbReference>
<dbReference type="GO" id="GO:0046872">
    <property type="term" value="F:metal ion binding"/>
    <property type="evidence" value="ECO:0007669"/>
    <property type="project" value="UniProtKB-KW"/>
</dbReference>
<name>A0A3B1B2G1_9ZZZZ</name>
<dbReference type="InterPro" id="IPR049557">
    <property type="entry name" value="Transketolase_CS"/>
</dbReference>
<dbReference type="InterPro" id="IPR005475">
    <property type="entry name" value="Transketolase-like_Pyr-bd"/>
</dbReference>
<keyword evidence="9" id="KW-0460">Magnesium</keyword>
<dbReference type="PROSITE" id="PS00801">
    <property type="entry name" value="TRANSKETOLASE_1"/>
    <property type="match status" value="1"/>
</dbReference>
<dbReference type="GO" id="GO:0019288">
    <property type="term" value="P:isopentenyl diphosphate biosynthetic process, methylerythritol 4-phosphate pathway"/>
    <property type="evidence" value="ECO:0007669"/>
    <property type="project" value="TreeGrafter"/>
</dbReference>
<dbReference type="GO" id="GO:0005829">
    <property type="term" value="C:cytosol"/>
    <property type="evidence" value="ECO:0007669"/>
    <property type="project" value="TreeGrafter"/>
</dbReference>
<comment type="cofactor">
    <cofactor evidence="2">
        <name>thiamine diphosphate</name>
        <dbReference type="ChEBI" id="CHEBI:58937"/>
    </cofactor>
</comment>
<dbReference type="Pfam" id="PF02780">
    <property type="entry name" value="Transketolase_C"/>
    <property type="match status" value="1"/>
</dbReference>
<keyword evidence="8" id="KW-0479">Metal-binding</keyword>
<comment type="similarity">
    <text evidence="4">Belongs to the transketolase family. DXPS subfamily.</text>
</comment>
<dbReference type="SUPFAM" id="SSF52518">
    <property type="entry name" value="Thiamin diphosphate-binding fold (THDP-binding)"/>
    <property type="match status" value="2"/>
</dbReference>
<keyword evidence="10" id="KW-0784">Thiamine biosynthesis</keyword>
<dbReference type="InterPro" id="IPR029061">
    <property type="entry name" value="THDP-binding"/>
</dbReference>
<dbReference type="GO" id="GO:0008661">
    <property type="term" value="F:1-deoxy-D-xylulose-5-phosphate synthase activity"/>
    <property type="evidence" value="ECO:0007669"/>
    <property type="project" value="UniProtKB-EC"/>
</dbReference>
<evidence type="ECO:0000256" key="1">
    <source>
        <dbReference type="ARBA" id="ARBA00001946"/>
    </source>
</evidence>
<keyword evidence="12" id="KW-0414">Isoprene biosynthesis</keyword>
<dbReference type="PROSITE" id="PS00802">
    <property type="entry name" value="TRANSKETOLASE_2"/>
    <property type="match status" value="1"/>
</dbReference>
<evidence type="ECO:0000256" key="7">
    <source>
        <dbReference type="ARBA" id="ARBA00022679"/>
    </source>
</evidence>
<accession>A0A3B1B2G1</accession>
<dbReference type="HAMAP" id="MF_00315">
    <property type="entry name" value="DXP_synth"/>
    <property type="match status" value="1"/>
</dbReference>
<dbReference type="GO" id="GO:0009228">
    <property type="term" value="P:thiamine biosynthetic process"/>
    <property type="evidence" value="ECO:0007669"/>
    <property type="project" value="UniProtKB-KW"/>
</dbReference>
<gene>
    <name evidence="14" type="ORF">MNBD_GAMMA20-1572</name>
</gene>
<dbReference type="InterPro" id="IPR020826">
    <property type="entry name" value="Transketolase_BS"/>
</dbReference>
<dbReference type="Pfam" id="PF13292">
    <property type="entry name" value="DXP_synthase_N"/>
    <property type="match status" value="1"/>
</dbReference>
<evidence type="ECO:0000256" key="5">
    <source>
        <dbReference type="ARBA" id="ARBA00011738"/>
    </source>
</evidence>
<dbReference type="InterPro" id="IPR005477">
    <property type="entry name" value="Dxylulose-5-P_synthase"/>
</dbReference>
<dbReference type="EC" id="2.2.1.7" evidence="6"/>
<proteinExistence type="inferred from homology"/>
<dbReference type="CDD" id="cd02007">
    <property type="entry name" value="TPP_DXS"/>
    <property type="match status" value="1"/>
</dbReference>
<dbReference type="FunFam" id="3.40.50.970:FF:000005">
    <property type="entry name" value="1-deoxy-D-xylulose-5-phosphate synthase"/>
    <property type="match status" value="1"/>
</dbReference>
<evidence type="ECO:0000313" key="14">
    <source>
        <dbReference type="EMBL" id="VAX00455.1"/>
    </source>
</evidence>
<feature type="domain" description="Transketolase-like pyrimidine-binding" evidence="13">
    <location>
        <begin position="317"/>
        <end position="481"/>
    </location>
</feature>
<dbReference type="UniPathway" id="UPA00064">
    <property type="reaction ID" value="UER00091"/>
</dbReference>
<evidence type="ECO:0000256" key="12">
    <source>
        <dbReference type="ARBA" id="ARBA00023229"/>
    </source>
</evidence>
<dbReference type="InterPro" id="IPR033248">
    <property type="entry name" value="Transketolase_C"/>
</dbReference>
<evidence type="ECO:0000259" key="13">
    <source>
        <dbReference type="SMART" id="SM00861"/>
    </source>
</evidence>
<reference evidence="14" key="1">
    <citation type="submission" date="2018-06" db="EMBL/GenBank/DDBJ databases">
        <authorList>
            <person name="Zhirakovskaya E."/>
        </authorList>
    </citation>
    <scope>NUCLEOTIDE SEQUENCE</scope>
</reference>
<dbReference type="Gene3D" id="3.40.50.970">
    <property type="match status" value="2"/>
</dbReference>
<dbReference type="EMBL" id="UOFU01000200">
    <property type="protein sequence ID" value="VAX00455.1"/>
    <property type="molecule type" value="Genomic_DNA"/>
</dbReference>
<evidence type="ECO:0000256" key="11">
    <source>
        <dbReference type="ARBA" id="ARBA00023052"/>
    </source>
</evidence>
<dbReference type="PANTHER" id="PTHR43322:SF5">
    <property type="entry name" value="1-DEOXY-D-XYLULOSE-5-PHOSPHATE SYNTHASE, CHLOROPLASTIC"/>
    <property type="match status" value="1"/>
</dbReference>
<sequence>MSEFPLLEHINDADDLRQLAPNQLAPLADELRAFLIQSVSQTGGHLASGLGTVELTIALHYVFNTPHDRLVWDVGHQSYPHKILTGRRERMDTLRQQGGIAGFPKREESPYDTFGVGHSSTSISAALGMALAARQSDENREVVAVIGDGAMTAGMAFEALNHAGSLDANLLVVLNDNDMSISANVGGLSNYLARILSGKLYLTAREGSKKVLSTIPNMWELAKRAEEHMKGMVIPGTLFEELGFNYIGPIDGHDLATLIKTLGNLKSLKGPQFLHVVTKKGKGFAPAEENPCAFHGVGSYDPDTGEPLSRPAGGSGPTYTQVFSDWICDMADADPRLIGITPAMREGSGLVRFSEEYADRYQDVGIAEQHAVTLAAGMACEGLKPVVAIYSTFLQRAYDQLIHDVAIQNLPILFAIDRAGLVGADGPTHAGNFDLSFLRCIPNMLIMAPADEAECRQMLSTGFHHDGPAAVRYPRGFGPGTLPAQDLDTLPIGQAELRREGTGVAILAFGSRVSPAEQAGRESGATVVNMRFVKPLDEALILQLAKTHGAFITVEENVIAGGAGSAVSECLAAHGINLPMTHLGLPDRFVEHGNHQQLLSACGLDAAAIRHAVESLLADGCCQAPRNNIAS</sequence>
<dbReference type="CDD" id="cd07033">
    <property type="entry name" value="TPP_PYR_DXS_TK_like"/>
    <property type="match status" value="1"/>
</dbReference>
<dbReference type="SMART" id="SM00861">
    <property type="entry name" value="Transket_pyr"/>
    <property type="match status" value="1"/>
</dbReference>
<dbReference type="Pfam" id="PF02779">
    <property type="entry name" value="Transket_pyr"/>
    <property type="match status" value="1"/>
</dbReference>
<evidence type="ECO:0000256" key="2">
    <source>
        <dbReference type="ARBA" id="ARBA00001964"/>
    </source>
</evidence>
<protein>
    <recommendedName>
        <fullName evidence="6">1-deoxy-D-xylulose-5-phosphate synthase</fullName>
        <ecNumber evidence="6">2.2.1.7</ecNumber>
    </recommendedName>
</protein>
<evidence type="ECO:0000256" key="4">
    <source>
        <dbReference type="ARBA" id="ARBA00011081"/>
    </source>
</evidence>
<dbReference type="Gene3D" id="3.40.50.920">
    <property type="match status" value="1"/>
</dbReference>
<dbReference type="PANTHER" id="PTHR43322">
    <property type="entry name" value="1-D-DEOXYXYLULOSE 5-PHOSPHATE SYNTHASE-RELATED"/>
    <property type="match status" value="1"/>
</dbReference>
<dbReference type="InterPro" id="IPR009014">
    <property type="entry name" value="Transketo_C/PFOR_II"/>
</dbReference>
<keyword evidence="7 14" id="KW-0808">Transferase</keyword>
<evidence type="ECO:0000256" key="10">
    <source>
        <dbReference type="ARBA" id="ARBA00022977"/>
    </source>
</evidence>
<comment type="pathway">
    <text evidence="3">Metabolic intermediate biosynthesis; 1-deoxy-D-xylulose 5-phosphate biosynthesis; 1-deoxy-D-xylulose 5-phosphate from D-glyceraldehyde 3-phosphate and pyruvate: step 1/1.</text>
</comment>
<evidence type="ECO:0000256" key="9">
    <source>
        <dbReference type="ARBA" id="ARBA00022842"/>
    </source>
</evidence>
<evidence type="ECO:0000256" key="8">
    <source>
        <dbReference type="ARBA" id="ARBA00022723"/>
    </source>
</evidence>
<keyword evidence="11" id="KW-0786">Thiamine pyrophosphate</keyword>
<dbReference type="FunFam" id="3.40.50.920:FF:000002">
    <property type="entry name" value="1-deoxy-D-xylulose-5-phosphate synthase"/>
    <property type="match status" value="1"/>
</dbReference>
<dbReference type="NCBIfam" id="TIGR00204">
    <property type="entry name" value="dxs"/>
    <property type="match status" value="1"/>
</dbReference>